<dbReference type="EMBL" id="CH408032">
    <property type="protein sequence ID" value="EAQ88626.1"/>
    <property type="molecule type" value="Genomic_DNA"/>
</dbReference>
<comment type="similarity">
    <text evidence="1">Belongs to the ADP-ribosylglycohydrolase family.</text>
</comment>
<dbReference type="HOGENOM" id="CLU_024566_8_0_1"/>
<dbReference type="AlphaFoldDB" id="Q2GZ01"/>
<evidence type="ECO:0000256" key="9">
    <source>
        <dbReference type="ARBA" id="ARBA00043187"/>
    </source>
</evidence>
<dbReference type="InterPro" id="IPR005502">
    <property type="entry name" value="Ribosyl_crysJ1"/>
</dbReference>
<feature type="binding site" evidence="12">
    <location>
        <position position="65"/>
    </location>
    <ligand>
        <name>Mg(2+)</name>
        <dbReference type="ChEBI" id="CHEBI:18420"/>
        <label>1</label>
    </ligand>
</feature>
<dbReference type="OMA" id="PQPRWID"/>
<dbReference type="Gene3D" id="1.10.4080.10">
    <property type="entry name" value="ADP-ribosylation/Crystallin J1"/>
    <property type="match status" value="1"/>
</dbReference>
<dbReference type="GO" id="GO:0046872">
    <property type="term" value="F:metal ion binding"/>
    <property type="evidence" value="ECO:0007669"/>
    <property type="project" value="UniProtKB-KW"/>
</dbReference>
<dbReference type="InterPro" id="IPR050792">
    <property type="entry name" value="ADP-ribosylglycohydrolase"/>
</dbReference>
<feature type="binding site" evidence="12">
    <location>
        <position position="316"/>
    </location>
    <ligand>
        <name>Mg(2+)</name>
        <dbReference type="ChEBI" id="CHEBI:18420"/>
        <label>1</label>
    </ligand>
</feature>
<comment type="cofactor">
    <cofactor evidence="12">
        <name>Mg(2+)</name>
        <dbReference type="ChEBI" id="CHEBI:18420"/>
    </cofactor>
    <text evidence="12">Binds 2 magnesium ions per subunit.</text>
</comment>
<dbReference type="PANTHER" id="PTHR16222:SF24">
    <property type="entry name" value="ADP-RIBOSYLHYDROLASE ARH3"/>
    <property type="match status" value="1"/>
</dbReference>
<protein>
    <recommendedName>
        <fullName evidence="4">ADP-ribosylhydrolase ARH3</fullName>
        <ecNumber evidence="2">3.2.1.143</ecNumber>
    </recommendedName>
    <alternativeName>
        <fullName evidence="5">ADP-ribose glycohydrolase ARH3</fullName>
    </alternativeName>
    <alternativeName>
        <fullName evidence="6">ADP-ribosylhydrolase 3</fullName>
    </alternativeName>
    <alternativeName>
        <fullName evidence="9">O-acetyl-ADP-ribose deacetylase ARH3</fullName>
    </alternativeName>
    <alternativeName>
        <fullName evidence="10">Poly(ADP-ribose) glycohydrolase ARH3</fullName>
    </alternativeName>
    <alternativeName>
        <fullName evidence="8">[Protein ADP-ribosylarginine] hydrolase-like protein 2</fullName>
    </alternativeName>
    <alternativeName>
        <fullName evidence="7">[Protein ADP-ribosylserine] hydrolase</fullName>
    </alternativeName>
</protein>
<organism evidence="14 15">
    <name type="scientific">Chaetomium globosum (strain ATCC 6205 / CBS 148.51 / DSM 1962 / NBRC 6347 / NRRL 1970)</name>
    <name type="common">Soil fungus</name>
    <dbReference type="NCBI Taxonomy" id="306901"/>
    <lineage>
        <taxon>Eukaryota</taxon>
        <taxon>Fungi</taxon>
        <taxon>Dikarya</taxon>
        <taxon>Ascomycota</taxon>
        <taxon>Pezizomycotina</taxon>
        <taxon>Sordariomycetes</taxon>
        <taxon>Sordariomycetidae</taxon>
        <taxon>Sordariales</taxon>
        <taxon>Chaetomiaceae</taxon>
        <taxon>Chaetomium</taxon>
    </lineage>
</organism>
<dbReference type="Pfam" id="PF03747">
    <property type="entry name" value="ADP_ribosyl_GH"/>
    <property type="match status" value="1"/>
</dbReference>
<feature type="compositionally biased region" description="Basic and acidic residues" evidence="13">
    <location>
        <begin position="111"/>
        <end position="120"/>
    </location>
</feature>
<evidence type="ECO:0000256" key="2">
    <source>
        <dbReference type="ARBA" id="ARBA00012255"/>
    </source>
</evidence>
<evidence type="ECO:0000256" key="3">
    <source>
        <dbReference type="ARBA" id="ARBA00022801"/>
    </source>
</evidence>
<gene>
    <name evidence="14" type="ORF">CHGG_05245</name>
</gene>
<dbReference type="Proteomes" id="UP000001056">
    <property type="component" value="Unassembled WGS sequence"/>
</dbReference>
<dbReference type="PANTHER" id="PTHR16222">
    <property type="entry name" value="ADP-RIBOSYLGLYCOHYDROLASE"/>
    <property type="match status" value="1"/>
</dbReference>
<keyword evidence="15" id="KW-1185">Reference proteome</keyword>
<feature type="binding site" evidence="12">
    <location>
        <position position="63"/>
    </location>
    <ligand>
        <name>Mg(2+)</name>
        <dbReference type="ChEBI" id="CHEBI:18420"/>
        <label>1</label>
    </ligand>
</feature>
<keyword evidence="3" id="KW-0378">Hydrolase</keyword>
<evidence type="ECO:0000256" key="13">
    <source>
        <dbReference type="SAM" id="MobiDB-lite"/>
    </source>
</evidence>
<dbReference type="EC" id="3.2.1.143" evidence="2"/>
<evidence type="ECO:0000256" key="5">
    <source>
        <dbReference type="ARBA" id="ARBA00042398"/>
    </source>
</evidence>
<dbReference type="InParanoid" id="Q2GZ01"/>
<sequence length="365" mass="39162">MSNLPITARHERALGALLGVHVGDSLGATVEFDAWEHIQKDYPRGVRDIVGGGPFDWPPGHATDDTDLTRAVLLAYRDVEKLKRSQSPKLPDVVRLAAQYMVDWYDGRSWPGRDRNETPRDVGGATANGISRFKRTADPRTSGAGEGRAGNGSLMRCIPTALFQPDMAKLLTESLEISAVTHDDSHCIISCAVYNVMVQALVEGKSADEAWQAGKDAVAQATALAAAETTAARKVQLERAASKVEGAMDAGKSLVQVRDLAENGPKRAANATKALPFKASGYVLESLTLGIAALLDPRPLEEVLIDVVRFGQDTDTNGAIAGGLLGARDGVNAIPLRWRELLQFGDEFSEVTEYLLSSQESGNQT</sequence>
<dbReference type="RefSeq" id="XP_001224459.1">
    <property type="nucleotide sequence ID" value="XM_001224458.1"/>
</dbReference>
<evidence type="ECO:0000256" key="1">
    <source>
        <dbReference type="ARBA" id="ARBA00010702"/>
    </source>
</evidence>
<evidence type="ECO:0000256" key="10">
    <source>
        <dbReference type="ARBA" id="ARBA00043193"/>
    </source>
</evidence>
<dbReference type="GeneID" id="4393042"/>
<dbReference type="OrthoDB" id="2021138at2759"/>
<feature type="region of interest" description="Disordered" evidence="13">
    <location>
        <begin position="111"/>
        <end position="150"/>
    </location>
</feature>
<name>Q2GZ01_CHAGB</name>
<evidence type="ECO:0000256" key="12">
    <source>
        <dbReference type="PIRSR" id="PIRSR605502-1"/>
    </source>
</evidence>
<dbReference type="VEuPathDB" id="FungiDB:CHGG_05245"/>
<evidence type="ECO:0000256" key="6">
    <source>
        <dbReference type="ARBA" id="ARBA00042471"/>
    </source>
</evidence>
<feature type="binding site" evidence="12">
    <location>
        <position position="313"/>
    </location>
    <ligand>
        <name>Mg(2+)</name>
        <dbReference type="ChEBI" id="CHEBI:18420"/>
        <label>1</label>
    </ligand>
</feature>
<evidence type="ECO:0000256" key="8">
    <source>
        <dbReference type="ARBA" id="ARBA00042850"/>
    </source>
</evidence>
<reference evidence="15" key="1">
    <citation type="journal article" date="2015" name="Genome Announc.">
        <title>Draft genome sequence of the cellulolytic fungus Chaetomium globosum.</title>
        <authorList>
            <person name="Cuomo C.A."/>
            <person name="Untereiner W.A."/>
            <person name="Ma L.-J."/>
            <person name="Grabherr M."/>
            <person name="Birren B.W."/>
        </authorList>
    </citation>
    <scope>NUCLEOTIDE SEQUENCE [LARGE SCALE GENOMIC DNA]</scope>
    <source>
        <strain evidence="15">ATCC 6205 / CBS 148.51 / DSM 1962 / NBRC 6347 / NRRL 1970</strain>
    </source>
</reference>
<keyword evidence="12" id="KW-0479">Metal-binding</keyword>
<evidence type="ECO:0000313" key="14">
    <source>
        <dbReference type="EMBL" id="EAQ88626.1"/>
    </source>
</evidence>
<proteinExistence type="inferred from homology"/>
<keyword evidence="12" id="KW-0460">Magnesium</keyword>
<feature type="binding site" evidence="12">
    <location>
        <position position="64"/>
    </location>
    <ligand>
        <name>Mg(2+)</name>
        <dbReference type="ChEBI" id="CHEBI:18420"/>
        <label>1</label>
    </ligand>
</feature>
<accession>Q2GZ01</accession>
<evidence type="ECO:0000256" key="4">
    <source>
        <dbReference type="ARBA" id="ARBA00041057"/>
    </source>
</evidence>
<dbReference type="InterPro" id="IPR036705">
    <property type="entry name" value="Ribosyl_crysJ1_sf"/>
</dbReference>
<feature type="binding site" evidence="12">
    <location>
        <position position="315"/>
    </location>
    <ligand>
        <name>Mg(2+)</name>
        <dbReference type="ChEBI" id="CHEBI:18420"/>
        <label>1</label>
    </ligand>
</feature>
<evidence type="ECO:0000256" key="11">
    <source>
        <dbReference type="ARBA" id="ARBA00049015"/>
    </source>
</evidence>
<evidence type="ECO:0000313" key="15">
    <source>
        <dbReference type="Proteomes" id="UP000001056"/>
    </source>
</evidence>
<dbReference type="eggNOG" id="ENOG502RP56">
    <property type="taxonomic scope" value="Eukaryota"/>
</dbReference>
<comment type="catalytic activity">
    <reaction evidence="11">
        <text>alpha-NAD(+) + H2O = ADP-D-ribose + nicotinamide + H(+)</text>
        <dbReference type="Rhea" id="RHEA:68792"/>
        <dbReference type="ChEBI" id="CHEBI:15377"/>
        <dbReference type="ChEBI" id="CHEBI:15378"/>
        <dbReference type="ChEBI" id="CHEBI:17154"/>
        <dbReference type="ChEBI" id="CHEBI:57967"/>
        <dbReference type="ChEBI" id="CHEBI:77017"/>
    </reaction>
</comment>
<dbReference type="SUPFAM" id="SSF101478">
    <property type="entry name" value="ADP-ribosylglycohydrolase"/>
    <property type="match status" value="1"/>
</dbReference>
<dbReference type="GO" id="GO:0004649">
    <property type="term" value="F:poly(ADP-ribose) glycohydrolase activity"/>
    <property type="evidence" value="ECO:0007669"/>
    <property type="project" value="UniProtKB-EC"/>
</dbReference>
<evidence type="ECO:0000256" key="7">
    <source>
        <dbReference type="ARBA" id="ARBA00042722"/>
    </source>
</evidence>